<dbReference type="EMBL" id="JXJN01024584">
    <property type="status" value="NOT_ANNOTATED_CDS"/>
    <property type="molecule type" value="Genomic_DNA"/>
</dbReference>
<dbReference type="VEuPathDB" id="VectorBase:GPPI047466"/>
<sequence length="220" mass="25078">MVSKVLETQMYVKIHLIFPVCVVTDKMTFCNSAMASEQLKRNSGGRIVLFWVRRFWIYNQNRIFRNGPINSGSAKICFATECSTQDRNKRQMMLKPTNLTHCRHISADEVLYYKPHPTNSWKTLLKQEASISVRGVTLSHYMEDLLTSATSKNAGKGRQGLVERFLIFLPIILASLSAINVPFCVATYGEFMSLLIDRTVAIGTPSTTFFLPIYVYVYIK</sequence>
<feature type="transmembrane region" description="Helical" evidence="1">
    <location>
        <begin position="165"/>
        <end position="188"/>
    </location>
</feature>
<dbReference type="AlphaFoldDB" id="A0A1B0C2L8"/>
<dbReference type="InterPro" id="IPR037365">
    <property type="entry name" value="Slowmo/Ups"/>
</dbReference>
<keyword evidence="1" id="KW-0812">Transmembrane</keyword>
<organism evidence="3 4">
    <name type="scientific">Glossina palpalis gambiensis</name>
    <dbReference type="NCBI Taxonomy" id="67801"/>
    <lineage>
        <taxon>Eukaryota</taxon>
        <taxon>Metazoa</taxon>
        <taxon>Ecdysozoa</taxon>
        <taxon>Arthropoda</taxon>
        <taxon>Hexapoda</taxon>
        <taxon>Insecta</taxon>
        <taxon>Pterygota</taxon>
        <taxon>Neoptera</taxon>
        <taxon>Endopterygota</taxon>
        <taxon>Diptera</taxon>
        <taxon>Brachycera</taxon>
        <taxon>Muscomorpha</taxon>
        <taxon>Hippoboscoidea</taxon>
        <taxon>Glossinidae</taxon>
        <taxon>Glossina</taxon>
    </lineage>
</organism>
<keyword evidence="1" id="KW-0472">Membrane</keyword>
<name>A0A1B0C2L8_9MUSC</name>
<dbReference type="EMBL" id="JXJN01024586">
    <property type="status" value="NOT_ANNOTATED_CDS"/>
    <property type="molecule type" value="Genomic_DNA"/>
</dbReference>
<dbReference type="GO" id="GO:0005758">
    <property type="term" value="C:mitochondrial intermembrane space"/>
    <property type="evidence" value="ECO:0007669"/>
    <property type="project" value="InterPro"/>
</dbReference>
<dbReference type="EMBL" id="JXJN01024585">
    <property type="status" value="NOT_ANNOTATED_CDS"/>
    <property type="molecule type" value="Genomic_DNA"/>
</dbReference>
<keyword evidence="4" id="KW-1185">Reference proteome</keyword>
<evidence type="ECO:0000256" key="1">
    <source>
        <dbReference type="SAM" id="Phobius"/>
    </source>
</evidence>
<evidence type="ECO:0000259" key="2">
    <source>
        <dbReference type="PROSITE" id="PS50904"/>
    </source>
</evidence>
<dbReference type="STRING" id="67801.A0A1B0C2L8"/>
<accession>A0A1B0C2L8</accession>
<dbReference type="PANTHER" id="PTHR11158">
    <property type="entry name" value="MSF1/PX19 RELATED"/>
    <property type="match status" value="1"/>
</dbReference>
<dbReference type="Pfam" id="PF04707">
    <property type="entry name" value="PRELI"/>
    <property type="match status" value="1"/>
</dbReference>
<dbReference type="InterPro" id="IPR006797">
    <property type="entry name" value="PRELI/MSF1_dom"/>
</dbReference>
<feature type="transmembrane region" description="Helical" evidence="1">
    <location>
        <begin position="200"/>
        <end position="219"/>
    </location>
</feature>
<feature type="domain" description="PRELI/MSF1" evidence="2">
    <location>
        <begin position="1"/>
        <end position="173"/>
    </location>
</feature>
<evidence type="ECO:0000313" key="3">
    <source>
        <dbReference type="EnsemblMetazoa" id="GPPI047466-PA"/>
    </source>
</evidence>
<reference evidence="4" key="1">
    <citation type="submission" date="2015-01" db="EMBL/GenBank/DDBJ databases">
        <authorList>
            <person name="Aksoy S."/>
            <person name="Warren W."/>
            <person name="Wilson R.K."/>
        </authorList>
    </citation>
    <scope>NUCLEOTIDE SEQUENCE [LARGE SCALE GENOMIC DNA]</scope>
    <source>
        <strain evidence="4">IAEA</strain>
    </source>
</reference>
<proteinExistence type="predicted"/>
<keyword evidence="1" id="KW-1133">Transmembrane helix</keyword>
<evidence type="ECO:0000313" key="4">
    <source>
        <dbReference type="Proteomes" id="UP000092460"/>
    </source>
</evidence>
<dbReference type="EnsemblMetazoa" id="GPPI047466-RA">
    <property type="protein sequence ID" value="GPPI047466-PA"/>
    <property type="gene ID" value="GPPI047466"/>
</dbReference>
<reference evidence="3" key="2">
    <citation type="submission" date="2020-05" db="UniProtKB">
        <authorList>
            <consortium name="EnsemblMetazoa"/>
        </authorList>
    </citation>
    <scope>IDENTIFICATION</scope>
    <source>
        <strain evidence="3">IAEA</strain>
    </source>
</reference>
<dbReference type="Proteomes" id="UP000092460">
    <property type="component" value="Unassembled WGS sequence"/>
</dbReference>
<dbReference type="PROSITE" id="PS50904">
    <property type="entry name" value="PRELI_MSF1"/>
    <property type="match status" value="1"/>
</dbReference>
<protein>
    <recommendedName>
        <fullName evidence="2">PRELI/MSF1 domain-containing protein</fullName>
    </recommendedName>
</protein>